<sequence>MVTRAPRKSVAELNEAIFSAVIHLLETSGYENVTFNNVAKASGVGRPVLYRRFADPFTMVLAAEQYYSVDEVQSYDQIDFSGKRLRENLIDSLMHFNGSPPFMRAFLIELGRGTETVNNFFAELSKQNELIMTRMLEQAILDGELKNDVIREVKLMPFRALLYQVLVDQSAVSLEFVTDLVDNIVIPAIHNQQK</sequence>
<dbReference type="InterPro" id="IPR001647">
    <property type="entry name" value="HTH_TetR"/>
</dbReference>
<name>A0A6C2C357_9LACO</name>
<reference evidence="4 5" key="1">
    <citation type="submission" date="2019-01" db="EMBL/GenBank/DDBJ databases">
        <title>Weissella sp. nov., a novel lactic acid bacterium isolated from animal feces.</title>
        <authorList>
            <person name="Wang L.-T."/>
        </authorList>
    </citation>
    <scope>NUCLEOTIDE SEQUENCE [LARGE SCALE GENOMIC DNA]</scope>
    <source>
        <strain evidence="4 5">8H-2</strain>
    </source>
</reference>
<dbReference type="OrthoDB" id="9796019at2"/>
<dbReference type="RefSeq" id="WP_148623305.1">
    <property type="nucleotide sequence ID" value="NZ_SDGZ01000023.1"/>
</dbReference>
<dbReference type="Pfam" id="PF00440">
    <property type="entry name" value="TetR_N"/>
    <property type="match status" value="1"/>
</dbReference>
<dbReference type="AlphaFoldDB" id="A0A6C2C357"/>
<dbReference type="Proteomes" id="UP000371977">
    <property type="component" value="Unassembled WGS sequence"/>
</dbReference>
<organism evidence="4 5">
    <name type="scientific">Weissella muntiaci</name>
    <dbReference type="NCBI Taxonomy" id="2508881"/>
    <lineage>
        <taxon>Bacteria</taxon>
        <taxon>Bacillati</taxon>
        <taxon>Bacillota</taxon>
        <taxon>Bacilli</taxon>
        <taxon>Lactobacillales</taxon>
        <taxon>Lactobacillaceae</taxon>
        <taxon>Weissella</taxon>
    </lineage>
</organism>
<evidence type="ECO:0000313" key="5">
    <source>
        <dbReference type="Proteomes" id="UP000371977"/>
    </source>
</evidence>
<dbReference type="InterPro" id="IPR009057">
    <property type="entry name" value="Homeodomain-like_sf"/>
</dbReference>
<keyword evidence="1 2" id="KW-0238">DNA-binding</keyword>
<dbReference type="Gene3D" id="1.10.10.60">
    <property type="entry name" value="Homeodomain-like"/>
    <property type="match status" value="1"/>
</dbReference>
<evidence type="ECO:0000259" key="3">
    <source>
        <dbReference type="PROSITE" id="PS50977"/>
    </source>
</evidence>
<dbReference type="InterPro" id="IPR036271">
    <property type="entry name" value="Tet_transcr_reg_TetR-rel_C_sf"/>
</dbReference>
<dbReference type="SUPFAM" id="SSF48498">
    <property type="entry name" value="Tetracyclin repressor-like, C-terminal domain"/>
    <property type="match status" value="1"/>
</dbReference>
<evidence type="ECO:0000256" key="2">
    <source>
        <dbReference type="PROSITE-ProRule" id="PRU00335"/>
    </source>
</evidence>
<comment type="caution">
    <text evidence="4">The sequence shown here is derived from an EMBL/GenBank/DDBJ whole genome shotgun (WGS) entry which is preliminary data.</text>
</comment>
<dbReference type="SUPFAM" id="SSF46689">
    <property type="entry name" value="Homeodomain-like"/>
    <property type="match status" value="1"/>
</dbReference>
<evidence type="ECO:0000313" key="4">
    <source>
        <dbReference type="EMBL" id="TYC48159.1"/>
    </source>
</evidence>
<dbReference type="EMBL" id="SDGZ01000023">
    <property type="protein sequence ID" value="TYC48159.1"/>
    <property type="molecule type" value="Genomic_DNA"/>
</dbReference>
<gene>
    <name evidence="4" type="ORF">ESZ50_09260</name>
</gene>
<keyword evidence="5" id="KW-1185">Reference proteome</keyword>
<protein>
    <submittedName>
        <fullName evidence="4">TetR/AcrR family transcriptional regulator</fullName>
    </submittedName>
</protein>
<dbReference type="Gene3D" id="1.10.357.10">
    <property type="entry name" value="Tetracycline Repressor, domain 2"/>
    <property type="match status" value="1"/>
</dbReference>
<dbReference type="PROSITE" id="PS50977">
    <property type="entry name" value="HTH_TETR_2"/>
    <property type="match status" value="1"/>
</dbReference>
<dbReference type="GO" id="GO:0003677">
    <property type="term" value="F:DNA binding"/>
    <property type="evidence" value="ECO:0007669"/>
    <property type="project" value="UniProtKB-UniRule"/>
</dbReference>
<proteinExistence type="predicted"/>
<feature type="DNA-binding region" description="H-T-H motif" evidence="2">
    <location>
        <begin position="34"/>
        <end position="53"/>
    </location>
</feature>
<evidence type="ECO:0000256" key="1">
    <source>
        <dbReference type="ARBA" id="ARBA00023125"/>
    </source>
</evidence>
<accession>A0A6C2C357</accession>
<feature type="domain" description="HTH tetR-type" evidence="3">
    <location>
        <begin position="11"/>
        <end position="71"/>
    </location>
</feature>